<name>E5B903_ERWAM</name>
<reference evidence="1" key="1">
    <citation type="journal article" date="2011" name="J. Bacteriol.">
        <title>Genome Sequence of an Erwinia amylovora Strain with Pathogenicity Restricted to Rubus Plants.</title>
        <authorList>
            <person name="Powney R."/>
            <person name="Smits T.H."/>
            <person name="Sawbridge T."/>
            <person name="Frey B."/>
            <person name="Blom J."/>
            <person name="Frey J.E."/>
            <person name="Plummer K.M."/>
            <person name="Beer S.V."/>
            <person name="Luck J."/>
            <person name="Duffy B."/>
            <person name="Rodoni B."/>
        </authorList>
    </citation>
    <scope>NUCLEOTIDE SEQUENCE</scope>
    <source>
        <strain evidence="1">ATCC BAA-2158</strain>
    </source>
</reference>
<evidence type="ECO:0000313" key="1">
    <source>
        <dbReference type="EMBL" id="CBX81959.1"/>
    </source>
</evidence>
<accession>E5B903</accession>
<sequence length="32" mass="3281">MVNEAAVNGLLEVNKPALKTEAVRASQVATVG</sequence>
<protein>
    <submittedName>
        <fullName evidence="1">Uncharacterized protein</fullName>
    </submittedName>
</protein>
<dbReference type="EMBL" id="FR719196">
    <property type="protein sequence ID" value="CBX81959.1"/>
    <property type="molecule type" value="Genomic_DNA"/>
</dbReference>
<gene>
    <name evidence="1" type="ORF">EAIL5_3139</name>
</gene>
<dbReference type="AlphaFoldDB" id="E5B903"/>
<organism evidence="1">
    <name type="scientific">Erwinia amylovora ATCC BAA-2158</name>
    <dbReference type="NCBI Taxonomy" id="889211"/>
    <lineage>
        <taxon>Bacteria</taxon>
        <taxon>Pseudomonadati</taxon>
        <taxon>Pseudomonadota</taxon>
        <taxon>Gammaproteobacteria</taxon>
        <taxon>Enterobacterales</taxon>
        <taxon>Erwiniaceae</taxon>
        <taxon>Erwinia</taxon>
    </lineage>
</organism>
<proteinExistence type="predicted"/>